<evidence type="ECO:0000313" key="2">
    <source>
        <dbReference type="Proteomes" id="UP000264006"/>
    </source>
</evidence>
<dbReference type="EMBL" id="CP031165">
    <property type="protein sequence ID" value="AXV07690.1"/>
    <property type="molecule type" value="Genomic_DNA"/>
</dbReference>
<dbReference type="KEGG" id="euz:DVS28_a3011"/>
<accession>A0A346XZP3</accession>
<gene>
    <name evidence="1" type="ORF">DVS28_a3011</name>
</gene>
<name>A0A346XZP3_9ACTN</name>
<reference evidence="1 2" key="1">
    <citation type="submission" date="2018-09" db="EMBL/GenBank/DDBJ databases">
        <title>Complete genome sequence of Euzebya sp. DY32-46 isolated from seawater of Pacific Ocean.</title>
        <authorList>
            <person name="Xu L."/>
            <person name="Wu Y.-H."/>
            <person name="Xu X.-W."/>
        </authorList>
    </citation>
    <scope>NUCLEOTIDE SEQUENCE [LARGE SCALE GENOMIC DNA]</scope>
    <source>
        <strain evidence="1 2">DY32-46</strain>
    </source>
</reference>
<dbReference type="GO" id="GO:0003743">
    <property type="term" value="F:translation initiation factor activity"/>
    <property type="evidence" value="ECO:0007669"/>
    <property type="project" value="InterPro"/>
</dbReference>
<evidence type="ECO:0000313" key="1">
    <source>
        <dbReference type="EMBL" id="AXV07690.1"/>
    </source>
</evidence>
<dbReference type="Proteomes" id="UP000264006">
    <property type="component" value="Chromosome"/>
</dbReference>
<dbReference type="SUPFAM" id="SSF75689">
    <property type="entry name" value="Zinc-binding domain of translation initiation factor 2 beta"/>
    <property type="match status" value="1"/>
</dbReference>
<organism evidence="1 2">
    <name type="scientific">Euzebya pacifica</name>
    <dbReference type="NCBI Taxonomy" id="1608957"/>
    <lineage>
        <taxon>Bacteria</taxon>
        <taxon>Bacillati</taxon>
        <taxon>Actinomycetota</taxon>
        <taxon>Nitriliruptoria</taxon>
        <taxon>Euzebyales</taxon>
    </lineage>
</organism>
<protein>
    <submittedName>
        <fullName evidence="1">Uncharacterized protein</fullName>
    </submittedName>
</protein>
<dbReference type="RefSeq" id="WP_114592145.1">
    <property type="nucleotide sequence ID" value="NZ_CP031165.1"/>
</dbReference>
<dbReference type="AlphaFoldDB" id="A0A346XZP3"/>
<dbReference type="InterPro" id="IPR016190">
    <property type="entry name" value="Transl_init_fac_IF2/IF5_Zn-bd"/>
</dbReference>
<keyword evidence="2" id="KW-1185">Reference proteome</keyword>
<proteinExistence type="predicted"/>
<sequence length="88" mass="9415">MDPLVAAALVAAVVLGGLWVAHLRRDVARRAARGSEWTGQGEGGQNLWTSSVHCIECHASGAVISRERGQLWHTCMACGARHARDIQA</sequence>
<dbReference type="OrthoDB" id="5244990at2"/>